<dbReference type="CDD" id="cd04301">
    <property type="entry name" value="NAT_SF"/>
    <property type="match status" value="1"/>
</dbReference>
<dbReference type="PANTHER" id="PTHR43626">
    <property type="entry name" value="ACYL-COA N-ACYLTRANSFERASE"/>
    <property type="match status" value="1"/>
</dbReference>
<dbReference type="Pfam" id="PF00583">
    <property type="entry name" value="Acetyltransf_1"/>
    <property type="match status" value="1"/>
</dbReference>
<reference evidence="4 5" key="1">
    <citation type="submission" date="2019-09" db="EMBL/GenBank/DDBJ databases">
        <title>Phylogeny of genus Pseudoclavibacter and closely related genus.</title>
        <authorList>
            <person name="Li Y."/>
        </authorList>
    </citation>
    <scope>NUCLEOTIDE SEQUENCE [LARGE SCALE GENOMIC DNA]</scope>
    <source>
        <strain evidence="4 5">JCM 16921</strain>
    </source>
</reference>
<keyword evidence="1 4" id="KW-0808">Transferase</keyword>
<gene>
    <name evidence="4" type="ORF">F8O02_07825</name>
</gene>
<organism evidence="4 5">
    <name type="scientific">Pseudoclavibacter caeni</name>
    <dbReference type="NCBI Taxonomy" id="908846"/>
    <lineage>
        <taxon>Bacteria</taxon>
        <taxon>Bacillati</taxon>
        <taxon>Actinomycetota</taxon>
        <taxon>Actinomycetes</taxon>
        <taxon>Micrococcales</taxon>
        <taxon>Microbacteriaceae</taxon>
        <taxon>Pseudoclavibacter</taxon>
    </lineage>
</organism>
<keyword evidence="2 4" id="KW-0012">Acyltransferase</keyword>
<dbReference type="EC" id="2.3.1.1" evidence="4"/>
<evidence type="ECO:0000313" key="5">
    <source>
        <dbReference type="Proteomes" id="UP000481339"/>
    </source>
</evidence>
<dbReference type="RefSeq" id="WP_158036690.1">
    <property type="nucleotide sequence ID" value="NZ_BAAAZV010000002.1"/>
</dbReference>
<dbReference type="GO" id="GO:0005737">
    <property type="term" value="C:cytoplasm"/>
    <property type="evidence" value="ECO:0007669"/>
    <property type="project" value="TreeGrafter"/>
</dbReference>
<dbReference type="InterPro" id="IPR000182">
    <property type="entry name" value="GNAT_dom"/>
</dbReference>
<comment type="caution">
    <text evidence="4">The sequence shown here is derived from an EMBL/GenBank/DDBJ whole genome shotgun (WGS) entry which is preliminary data.</text>
</comment>
<proteinExistence type="predicted"/>
<dbReference type="PROSITE" id="PS51186">
    <property type="entry name" value="GNAT"/>
    <property type="match status" value="1"/>
</dbReference>
<dbReference type="AlphaFoldDB" id="A0A7C8BMN9"/>
<dbReference type="InterPro" id="IPR016181">
    <property type="entry name" value="Acyl_CoA_acyltransferase"/>
</dbReference>
<accession>A0A7C8BMN9</accession>
<feature type="domain" description="N-acetyltransferase" evidence="3">
    <location>
        <begin position="3"/>
        <end position="149"/>
    </location>
</feature>
<dbReference type="Gene3D" id="3.40.630.30">
    <property type="match status" value="1"/>
</dbReference>
<evidence type="ECO:0000313" key="4">
    <source>
        <dbReference type="EMBL" id="KAB1631519.1"/>
    </source>
</evidence>
<dbReference type="GO" id="GO:0008080">
    <property type="term" value="F:N-acetyltransferase activity"/>
    <property type="evidence" value="ECO:0007669"/>
    <property type="project" value="InterPro"/>
</dbReference>
<keyword evidence="5" id="KW-1185">Reference proteome</keyword>
<dbReference type="EMBL" id="WBKA01000006">
    <property type="protein sequence ID" value="KAB1631519.1"/>
    <property type="molecule type" value="Genomic_DNA"/>
</dbReference>
<name>A0A7C8BMN9_9MICO</name>
<sequence length="183" mass="20527">MPLVVRPARTPDIRAISALIEPYVERRVLLGKELVVLYEATQEFLVAELDGRVVGAGALHVFWEDLAEVRTLVVSPEAQGHGVGGRLVQALVERGRRLGVWRIFCLTFEVAFFERNGFTVMHDPGVDRDTYAELVRSPDEGVAEFLELQRVKQNTLGNTRMILHLDHADDPFVTDAPARPEEV</sequence>
<dbReference type="OrthoDB" id="9793138at2"/>
<dbReference type="InterPro" id="IPR045039">
    <property type="entry name" value="NSI-like"/>
</dbReference>
<dbReference type="Proteomes" id="UP000481339">
    <property type="component" value="Unassembled WGS sequence"/>
</dbReference>
<dbReference type="PANTHER" id="PTHR43626:SF4">
    <property type="entry name" value="GCN5-RELATED N-ACETYLTRANSFERASE 2, CHLOROPLASTIC"/>
    <property type="match status" value="1"/>
</dbReference>
<dbReference type="SUPFAM" id="SSF55729">
    <property type="entry name" value="Acyl-CoA N-acyltransferases (Nat)"/>
    <property type="match status" value="1"/>
</dbReference>
<protein>
    <submittedName>
        <fullName evidence="4">Amino-acid N-acetyltransferase</fullName>
        <ecNumber evidence="4">2.3.1.1</ecNumber>
    </submittedName>
</protein>
<evidence type="ECO:0000259" key="3">
    <source>
        <dbReference type="PROSITE" id="PS51186"/>
    </source>
</evidence>
<evidence type="ECO:0000256" key="1">
    <source>
        <dbReference type="ARBA" id="ARBA00022679"/>
    </source>
</evidence>
<dbReference type="NCBIfam" id="NF005921">
    <property type="entry name" value="PRK07922.1"/>
    <property type="match status" value="1"/>
</dbReference>
<evidence type="ECO:0000256" key="2">
    <source>
        <dbReference type="ARBA" id="ARBA00023315"/>
    </source>
</evidence>